<feature type="domain" description="HTH asnC-type" evidence="4">
    <location>
        <begin position="4"/>
        <end position="65"/>
    </location>
</feature>
<dbReference type="InterPro" id="IPR036390">
    <property type="entry name" value="WH_DNA-bd_sf"/>
</dbReference>
<dbReference type="GO" id="GO:0006355">
    <property type="term" value="P:regulation of DNA-templated transcription"/>
    <property type="evidence" value="ECO:0007669"/>
    <property type="project" value="UniProtKB-ARBA"/>
</dbReference>
<evidence type="ECO:0000256" key="2">
    <source>
        <dbReference type="ARBA" id="ARBA00023125"/>
    </source>
</evidence>
<dbReference type="EMBL" id="FNAK01000010">
    <property type="protein sequence ID" value="SDE73744.1"/>
    <property type="molecule type" value="Genomic_DNA"/>
</dbReference>
<keyword evidence="6" id="KW-1185">Reference proteome</keyword>
<dbReference type="InterPro" id="IPR011991">
    <property type="entry name" value="ArsR-like_HTH"/>
</dbReference>
<dbReference type="GO" id="GO:0005829">
    <property type="term" value="C:cytosol"/>
    <property type="evidence" value="ECO:0007669"/>
    <property type="project" value="TreeGrafter"/>
</dbReference>
<dbReference type="SUPFAM" id="SSF46785">
    <property type="entry name" value="Winged helix' DNA-binding domain"/>
    <property type="match status" value="1"/>
</dbReference>
<keyword evidence="3" id="KW-0804">Transcription</keyword>
<evidence type="ECO:0000256" key="1">
    <source>
        <dbReference type="ARBA" id="ARBA00023015"/>
    </source>
</evidence>
<reference evidence="5 6" key="1">
    <citation type="submission" date="2016-10" db="EMBL/GenBank/DDBJ databases">
        <authorList>
            <person name="de Groot N.N."/>
        </authorList>
    </citation>
    <scope>NUCLEOTIDE SEQUENCE [LARGE SCALE GENOMIC DNA]</scope>
    <source>
        <strain evidence="5 6">CGMCC 1.9109</strain>
    </source>
</reference>
<dbReference type="CDD" id="cd00090">
    <property type="entry name" value="HTH_ARSR"/>
    <property type="match status" value="1"/>
</dbReference>
<dbReference type="GO" id="GO:0043565">
    <property type="term" value="F:sequence-specific DNA binding"/>
    <property type="evidence" value="ECO:0007669"/>
    <property type="project" value="InterPro"/>
</dbReference>
<dbReference type="PANTHER" id="PTHR30154">
    <property type="entry name" value="LEUCINE-RESPONSIVE REGULATORY PROTEIN"/>
    <property type="match status" value="1"/>
</dbReference>
<dbReference type="Gene3D" id="3.30.70.920">
    <property type="match status" value="1"/>
</dbReference>
<dbReference type="AlphaFoldDB" id="A0A1G7FD22"/>
<dbReference type="InterPro" id="IPR019888">
    <property type="entry name" value="Tscrpt_reg_AsnC-like"/>
</dbReference>
<dbReference type="RefSeq" id="WP_068305291.1">
    <property type="nucleotide sequence ID" value="NZ_FNAK01000010.1"/>
</dbReference>
<evidence type="ECO:0000256" key="3">
    <source>
        <dbReference type="ARBA" id="ARBA00023163"/>
    </source>
</evidence>
<dbReference type="Gene3D" id="1.10.10.10">
    <property type="entry name" value="Winged helix-like DNA-binding domain superfamily/Winged helix DNA-binding domain"/>
    <property type="match status" value="1"/>
</dbReference>
<dbReference type="InterPro" id="IPR019887">
    <property type="entry name" value="Tscrpt_reg_AsnC/Lrp_C"/>
</dbReference>
<name>A0A1G7FD22_9PROT</name>
<accession>A0A1G7FD22</accession>
<evidence type="ECO:0000259" key="4">
    <source>
        <dbReference type="PROSITE" id="PS50956"/>
    </source>
</evidence>
<keyword evidence="1" id="KW-0805">Transcription regulation</keyword>
<sequence>MFKVDKTDIAILEAMQRDGRLTRVKLSEVVGLSPTPCHERLKRLEKQRLIQSYHAKVDVSQLAKVTLVYVTVTLGSHRAADFTIFERNIKRYPEVLECNALGGGIDYILKVVAHSIEDYQAFMEGLLESNIGIHEYYSHFVTKPVKEYSGYPLTEIVTL</sequence>
<dbReference type="Proteomes" id="UP000183685">
    <property type="component" value="Unassembled WGS sequence"/>
</dbReference>
<dbReference type="InterPro" id="IPR036388">
    <property type="entry name" value="WH-like_DNA-bd_sf"/>
</dbReference>
<dbReference type="PROSITE" id="PS50956">
    <property type="entry name" value="HTH_ASNC_2"/>
    <property type="match status" value="1"/>
</dbReference>
<dbReference type="PANTHER" id="PTHR30154:SF34">
    <property type="entry name" value="TRANSCRIPTIONAL REGULATOR AZLB"/>
    <property type="match status" value="1"/>
</dbReference>
<dbReference type="OrthoDB" id="9803143at2"/>
<dbReference type="Pfam" id="PF13412">
    <property type="entry name" value="HTH_24"/>
    <property type="match status" value="1"/>
</dbReference>
<dbReference type="GO" id="GO:0043200">
    <property type="term" value="P:response to amino acid"/>
    <property type="evidence" value="ECO:0007669"/>
    <property type="project" value="TreeGrafter"/>
</dbReference>
<evidence type="ECO:0000313" key="6">
    <source>
        <dbReference type="Proteomes" id="UP000183685"/>
    </source>
</evidence>
<keyword evidence="2" id="KW-0238">DNA-binding</keyword>
<dbReference type="InterPro" id="IPR011008">
    <property type="entry name" value="Dimeric_a/b-barrel"/>
</dbReference>
<gene>
    <name evidence="5" type="ORF">SAMN04488071_3690</name>
</gene>
<dbReference type="InterPro" id="IPR000485">
    <property type="entry name" value="AsnC-type_HTH_dom"/>
</dbReference>
<dbReference type="Pfam" id="PF01037">
    <property type="entry name" value="AsnC_trans_reg"/>
    <property type="match status" value="1"/>
</dbReference>
<protein>
    <submittedName>
        <fullName evidence="5">Lrp/AsnC family transcriptional regulator, regulator of ectoine-degradation genes</fullName>
    </submittedName>
</protein>
<dbReference type="SMART" id="SM00344">
    <property type="entry name" value="HTH_ASNC"/>
    <property type="match status" value="1"/>
</dbReference>
<organism evidence="5 6">
    <name type="scientific">Kordiimonas lacus</name>
    <dbReference type="NCBI Taxonomy" id="637679"/>
    <lineage>
        <taxon>Bacteria</taxon>
        <taxon>Pseudomonadati</taxon>
        <taxon>Pseudomonadota</taxon>
        <taxon>Alphaproteobacteria</taxon>
        <taxon>Kordiimonadales</taxon>
        <taxon>Kordiimonadaceae</taxon>
        <taxon>Kordiimonas</taxon>
    </lineage>
</organism>
<evidence type="ECO:0000313" key="5">
    <source>
        <dbReference type="EMBL" id="SDE73744.1"/>
    </source>
</evidence>
<dbReference type="SUPFAM" id="SSF54909">
    <property type="entry name" value="Dimeric alpha+beta barrel"/>
    <property type="match status" value="1"/>
</dbReference>
<dbReference type="STRING" id="637679.GCA_001550055_02366"/>
<proteinExistence type="predicted"/>
<dbReference type="PRINTS" id="PR00033">
    <property type="entry name" value="HTHASNC"/>
</dbReference>